<dbReference type="AlphaFoldDB" id="A0A1M5GXF2"/>
<keyword evidence="2" id="KW-1185">Reference proteome</keyword>
<gene>
    <name evidence="1" type="ORF">SAMN04488522_104401</name>
</gene>
<dbReference type="STRING" id="288992.SAMN04488522_104401"/>
<proteinExistence type="predicted"/>
<evidence type="ECO:0000313" key="1">
    <source>
        <dbReference type="EMBL" id="SHG08122.1"/>
    </source>
</evidence>
<dbReference type="Proteomes" id="UP000184287">
    <property type="component" value="Unassembled WGS sequence"/>
</dbReference>
<reference evidence="2" key="1">
    <citation type="submission" date="2016-11" db="EMBL/GenBank/DDBJ databases">
        <authorList>
            <person name="Varghese N."/>
            <person name="Submissions S."/>
        </authorList>
    </citation>
    <scope>NUCLEOTIDE SEQUENCE [LARGE SCALE GENOMIC DNA]</scope>
    <source>
        <strain evidence="2">DSM 16990</strain>
    </source>
</reference>
<name>A0A1M5GXF2_9SPHI</name>
<accession>A0A1M5GXF2</accession>
<dbReference type="EMBL" id="FQUQ01000004">
    <property type="protein sequence ID" value="SHG08122.1"/>
    <property type="molecule type" value="Genomic_DNA"/>
</dbReference>
<evidence type="ECO:0000313" key="2">
    <source>
        <dbReference type="Proteomes" id="UP000184287"/>
    </source>
</evidence>
<organism evidence="1 2">
    <name type="scientific">Pedobacter caeni</name>
    <dbReference type="NCBI Taxonomy" id="288992"/>
    <lineage>
        <taxon>Bacteria</taxon>
        <taxon>Pseudomonadati</taxon>
        <taxon>Bacteroidota</taxon>
        <taxon>Sphingobacteriia</taxon>
        <taxon>Sphingobacteriales</taxon>
        <taxon>Sphingobacteriaceae</taxon>
        <taxon>Pedobacter</taxon>
    </lineage>
</organism>
<dbReference type="RefSeq" id="WP_073233077.1">
    <property type="nucleotide sequence ID" value="NZ_FQUQ01000004.1"/>
</dbReference>
<protein>
    <submittedName>
        <fullName evidence="1">Uncharacterized protein</fullName>
    </submittedName>
</protein>
<sequence length="92" mass="9989">MTRTNKSTITSKVDEATLSGFALTFSYNVEEGETTPKSVNMYGNKTVDGENVNINASMTSNSQSIQFQGMNHDAEIATTVLTEMTTILNTTI</sequence>